<dbReference type="Proteomes" id="UP000223913">
    <property type="component" value="Unassembled WGS sequence"/>
</dbReference>
<evidence type="ECO:0000313" key="1">
    <source>
        <dbReference type="EMBL" id="PHN06356.1"/>
    </source>
</evidence>
<gene>
    <name evidence="1" type="ORF">CRP01_12360</name>
</gene>
<name>A0A2D0NDA9_FLAN2</name>
<dbReference type="AlphaFoldDB" id="A0A2D0NDA9"/>
<dbReference type="InterPro" id="IPR029278">
    <property type="entry name" value="Imm26"/>
</dbReference>
<dbReference type="RefSeq" id="WP_099150339.1">
    <property type="nucleotide sequence ID" value="NZ_PDUD01000018.1"/>
</dbReference>
<dbReference type="Pfam" id="PF15428">
    <property type="entry name" value="Imm26"/>
    <property type="match status" value="1"/>
</dbReference>
<dbReference type="EMBL" id="PDUD01000018">
    <property type="protein sequence ID" value="PHN06356.1"/>
    <property type="molecule type" value="Genomic_DNA"/>
</dbReference>
<proteinExistence type="predicted"/>
<protein>
    <submittedName>
        <fullName evidence="1">Uncharacterized protein</fullName>
    </submittedName>
</protein>
<evidence type="ECO:0000313" key="2">
    <source>
        <dbReference type="Proteomes" id="UP000223913"/>
    </source>
</evidence>
<comment type="caution">
    <text evidence="1">The sequence shown here is derived from an EMBL/GenBank/DDBJ whole genome shotgun (WGS) entry which is preliminary data.</text>
</comment>
<organism evidence="1 2">
    <name type="scientific">Flavilitoribacter nigricans (strain ATCC 23147 / DSM 23189 / NBRC 102662 / NCIMB 1420 / SS-2)</name>
    <name type="common">Lewinella nigricans</name>
    <dbReference type="NCBI Taxonomy" id="1122177"/>
    <lineage>
        <taxon>Bacteria</taxon>
        <taxon>Pseudomonadati</taxon>
        <taxon>Bacteroidota</taxon>
        <taxon>Saprospiria</taxon>
        <taxon>Saprospirales</taxon>
        <taxon>Lewinellaceae</taxon>
        <taxon>Flavilitoribacter</taxon>
    </lineage>
</organism>
<accession>A0A2D0NDA9</accession>
<reference evidence="1 2" key="1">
    <citation type="submission" date="2017-10" db="EMBL/GenBank/DDBJ databases">
        <title>The draft genome sequence of Lewinella nigricans NBRC 102662.</title>
        <authorList>
            <person name="Wang K."/>
        </authorList>
    </citation>
    <scope>NUCLEOTIDE SEQUENCE [LARGE SCALE GENOMIC DNA]</scope>
    <source>
        <strain evidence="1 2">NBRC 102662</strain>
    </source>
</reference>
<sequence>MKKTFSPGTIFSHALDDSNGFFYGKILLDIKDLLDRKLISSKQQLSFFSDCLLVAGFDQFNKTEQNSLKSKEYVFKGEFFDREAIEEGTWKKVDVGKVKVEELDFPEYLLNIEGKIHLVKGEIEIPIPIATAEADALNCRPTILSGLIFSDLIAKYTGKEELIPEFWRDKTSLMNADLRFHDKAVRKKIFDLAGLDANASYPELCKAHKIDCGRLLEK</sequence>
<keyword evidence="2" id="KW-1185">Reference proteome</keyword>